<comment type="caution">
    <text evidence="2">The sequence shown here is derived from an EMBL/GenBank/DDBJ whole genome shotgun (WGS) entry which is preliminary data.</text>
</comment>
<feature type="transmembrane region" description="Helical" evidence="1">
    <location>
        <begin position="35"/>
        <end position="54"/>
    </location>
</feature>
<accession>A0ABS7PD61</accession>
<evidence type="ECO:0000256" key="1">
    <source>
        <dbReference type="SAM" id="Phobius"/>
    </source>
</evidence>
<keyword evidence="1" id="KW-0472">Membrane</keyword>
<evidence type="ECO:0000313" key="2">
    <source>
        <dbReference type="EMBL" id="MBY8336627.1"/>
    </source>
</evidence>
<evidence type="ECO:0000313" key="3">
    <source>
        <dbReference type="Proteomes" id="UP000759298"/>
    </source>
</evidence>
<reference evidence="2 3" key="1">
    <citation type="submission" date="2021-07" db="EMBL/GenBank/DDBJ databases">
        <title>Alteriqipengyuania abyssalis NZ-12B nov, sp.nov isolated from deep sea sponge in pacific ocean.</title>
        <authorList>
            <person name="Tareen S."/>
            <person name="Wink J."/>
        </authorList>
    </citation>
    <scope>NUCLEOTIDE SEQUENCE [LARGE SCALE GENOMIC DNA]</scope>
    <source>
        <strain evidence="2 3">NZ-12B</strain>
    </source>
</reference>
<dbReference type="InterPro" id="IPR011990">
    <property type="entry name" value="TPR-like_helical_dom_sf"/>
</dbReference>
<dbReference type="Proteomes" id="UP000759298">
    <property type="component" value="Unassembled WGS sequence"/>
</dbReference>
<dbReference type="EMBL" id="JAHWXP010000002">
    <property type="protein sequence ID" value="MBY8336627.1"/>
    <property type="molecule type" value="Genomic_DNA"/>
</dbReference>
<dbReference type="SUPFAM" id="SSF48452">
    <property type="entry name" value="TPR-like"/>
    <property type="match status" value="1"/>
</dbReference>
<sequence>MPDAKPARTAKASASAAGGASASGFSLPLGKRTRYVIAALAVLSGVASGVYSLGSAMARRSIDLAYAVDPSNPVIAGRFALSEVSNPIQGNRPTNFREVAARALEQDPTAVDAAVAIGLASQLNNQPAQTDEAFAYALRMSRRETRAHIWAIEQAAMRGDIRGALEHYDLALRTEENATDVLFPTLASAASEPLVRKELIRLFRSNPPWGQNFINVAAMSASNPKDIALLVEELRRAGTKIAYPADQLLATNLYNRGFRQDAWDYYTSRINRKPGTIRPFSQTRAYSTSFDWKLEEPTGILPTIIRSGDDYVLDVSKVPSSSGAVASQALRLAPGRYRLAGSFEAPQGSDRSAYRWEIACTDGQPFAMADLAEGQGTQTYRKAFTVPGDCPQQTLTLTARQSSGFQAQNTSFTSPTITRVGANAN</sequence>
<dbReference type="Gene3D" id="1.25.40.10">
    <property type="entry name" value="Tetratricopeptide repeat domain"/>
    <property type="match status" value="1"/>
</dbReference>
<protein>
    <recommendedName>
        <fullName evidence="4">Tetratricopeptide repeat protein</fullName>
    </recommendedName>
</protein>
<evidence type="ECO:0008006" key="4">
    <source>
        <dbReference type="Google" id="ProtNLM"/>
    </source>
</evidence>
<dbReference type="RefSeq" id="WP_222824291.1">
    <property type="nucleotide sequence ID" value="NZ_JAHWXP010000002.1"/>
</dbReference>
<proteinExistence type="predicted"/>
<keyword evidence="1" id="KW-0812">Transmembrane</keyword>
<gene>
    <name evidence="2" type="ORF">KYN89_06165</name>
</gene>
<keyword evidence="3" id="KW-1185">Reference proteome</keyword>
<name>A0ABS7PD61_9SPHN</name>
<keyword evidence="1" id="KW-1133">Transmembrane helix</keyword>
<organism evidence="2 3">
    <name type="scientific">Alteriqipengyuania abyssalis</name>
    <dbReference type="NCBI Taxonomy" id="2860200"/>
    <lineage>
        <taxon>Bacteria</taxon>
        <taxon>Pseudomonadati</taxon>
        <taxon>Pseudomonadota</taxon>
        <taxon>Alphaproteobacteria</taxon>
        <taxon>Sphingomonadales</taxon>
        <taxon>Erythrobacteraceae</taxon>
        <taxon>Alteriqipengyuania</taxon>
    </lineage>
</organism>